<keyword evidence="3" id="KW-1185">Reference proteome</keyword>
<organism evidence="2 3">
    <name type="scientific">Vitrella brassicaformis (strain CCMP3155)</name>
    <dbReference type="NCBI Taxonomy" id="1169540"/>
    <lineage>
        <taxon>Eukaryota</taxon>
        <taxon>Sar</taxon>
        <taxon>Alveolata</taxon>
        <taxon>Colpodellida</taxon>
        <taxon>Vitrellaceae</taxon>
        <taxon>Vitrella</taxon>
    </lineage>
</organism>
<proteinExistence type="predicted"/>
<sequence>MKTLWLLALGMLALAAAQEANGLTSADDAQEADAEGGLRGLTYYTTEHHESDATSEGRKCKYNHHCYCKKDDDDEHGKCKH</sequence>
<dbReference type="VEuPathDB" id="CryptoDB:Vbra_2968"/>
<dbReference type="EMBL" id="CDMY01000277">
    <property type="protein sequence ID" value="CEL99307.1"/>
    <property type="molecule type" value="Genomic_DNA"/>
</dbReference>
<dbReference type="AlphaFoldDB" id="A0A0G4EN95"/>
<protein>
    <submittedName>
        <fullName evidence="2">Uncharacterized protein</fullName>
    </submittedName>
</protein>
<keyword evidence="1" id="KW-0732">Signal</keyword>
<feature type="chain" id="PRO_5005188049" evidence="1">
    <location>
        <begin position="18"/>
        <end position="81"/>
    </location>
</feature>
<gene>
    <name evidence="2" type="ORF">Vbra_2968</name>
</gene>
<feature type="signal peptide" evidence="1">
    <location>
        <begin position="1"/>
        <end position="17"/>
    </location>
</feature>
<evidence type="ECO:0000313" key="2">
    <source>
        <dbReference type="EMBL" id="CEL99307.1"/>
    </source>
</evidence>
<reference evidence="2 3" key="1">
    <citation type="submission" date="2014-11" db="EMBL/GenBank/DDBJ databases">
        <authorList>
            <person name="Zhu J."/>
            <person name="Qi W."/>
            <person name="Song R."/>
        </authorList>
    </citation>
    <scope>NUCLEOTIDE SEQUENCE [LARGE SCALE GENOMIC DNA]</scope>
</reference>
<name>A0A0G4EN95_VITBC</name>
<accession>A0A0G4EN95</accession>
<dbReference type="Proteomes" id="UP000041254">
    <property type="component" value="Unassembled WGS sequence"/>
</dbReference>
<dbReference type="InParanoid" id="A0A0G4EN95"/>
<evidence type="ECO:0000313" key="3">
    <source>
        <dbReference type="Proteomes" id="UP000041254"/>
    </source>
</evidence>
<evidence type="ECO:0000256" key="1">
    <source>
        <dbReference type="SAM" id="SignalP"/>
    </source>
</evidence>